<comment type="caution">
    <text evidence="3">The sequence shown here is derived from an EMBL/GenBank/DDBJ whole genome shotgun (WGS) entry which is preliminary data.</text>
</comment>
<evidence type="ECO:0008006" key="5">
    <source>
        <dbReference type="Google" id="ProtNLM"/>
    </source>
</evidence>
<feature type="region of interest" description="Disordered" evidence="1">
    <location>
        <begin position="210"/>
        <end position="233"/>
    </location>
</feature>
<dbReference type="EMBL" id="RFFG01000057">
    <property type="protein sequence ID" value="RMI40217.1"/>
    <property type="molecule type" value="Genomic_DNA"/>
</dbReference>
<dbReference type="AlphaFoldDB" id="A0A3M2LS45"/>
<sequence length="233" mass="23869">MRLATMRLVTARGAGDSKGLGMRIMVGLTGLLLLGGGTLALCAGFGAFGPAAAGTAVLSPAAGRYIADHDWFWPLVGAVAEVVALAGLVGLGGVVRDGVRRRRPGMDGATRMHARAASGDLVRDVSRLPGVRSVRVRLTGTASRPRLAVTVECASDARPGDVHAVLGGGPVARFRDALGMQTLLVAVRYRLADAADPLDIPSDDDVEAALVPHARRRPVGDGGPGSVTERDAG</sequence>
<evidence type="ECO:0000313" key="3">
    <source>
        <dbReference type="EMBL" id="RMI40217.1"/>
    </source>
</evidence>
<evidence type="ECO:0000313" key="4">
    <source>
        <dbReference type="Proteomes" id="UP000282674"/>
    </source>
</evidence>
<accession>A0A3M2LS45</accession>
<feature type="transmembrane region" description="Helical" evidence="2">
    <location>
        <begin position="71"/>
        <end position="95"/>
    </location>
</feature>
<evidence type="ECO:0000256" key="1">
    <source>
        <dbReference type="SAM" id="MobiDB-lite"/>
    </source>
</evidence>
<dbReference type="Proteomes" id="UP000282674">
    <property type="component" value="Unassembled WGS sequence"/>
</dbReference>
<keyword evidence="2" id="KW-0472">Membrane</keyword>
<keyword evidence="4" id="KW-1185">Reference proteome</keyword>
<proteinExistence type="predicted"/>
<protein>
    <recommendedName>
        <fullName evidence="5">Alkaline shock response membrane anchor protein AmaP</fullName>
    </recommendedName>
</protein>
<keyword evidence="2" id="KW-0812">Transmembrane</keyword>
<keyword evidence="2" id="KW-1133">Transmembrane helix</keyword>
<evidence type="ECO:0000256" key="2">
    <source>
        <dbReference type="SAM" id="Phobius"/>
    </source>
</evidence>
<name>A0A3M2LS45_9ACTN</name>
<organism evidence="3 4">
    <name type="scientific">Actinomadura harenae</name>
    <dbReference type="NCBI Taxonomy" id="2483351"/>
    <lineage>
        <taxon>Bacteria</taxon>
        <taxon>Bacillati</taxon>
        <taxon>Actinomycetota</taxon>
        <taxon>Actinomycetes</taxon>
        <taxon>Streptosporangiales</taxon>
        <taxon>Thermomonosporaceae</taxon>
        <taxon>Actinomadura</taxon>
    </lineage>
</organism>
<reference evidence="3 4" key="1">
    <citation type="submission" date="2018-10" db="EMBL/GenBank/DDBJ databases">
        <title>Isolation from soil.</title>
        <authorList>
            <person name="Hu J."/>
        </authorList>
    </citation>
    <scope>NUCLEOTIDE SEQUENCE [LARGE SCALE GENOMIC DNA]</scope>
    <source>
        <strain evidence="3 4">NEAU-Ht49</strain>
    </source>
</reference>
<gene>
    <name evidence="3" type="ORF">EBO15_27350</name>
</gene>